<dbReference type="STRING" id="1246637.MTBBW1_850044"/>
<evidence type="ECO:0000256" key="3">
    <source>
        <dbReference type="ARBA" id="ARBA00022723"/>
    </source>
</evidence>
<evidence type="ECO:0000256" key="4">
    <source>
        <dbReference type="ARBA" id="ARBA00022982"/>
    </source>
</evidence>
<dbReference type="InterPro" id="IPR017896">
    <property type="entry name" value="4Fe4S_Fe-S-bd"/>
</dbReference>
<keyword evidence="5" id="KW-0408">Iron</keyword>
<dbReference type="PANTHER" id="PTHR43551">
    <property type="entry name" value="FUMARATE REDUCTASE IRON-SULFUR SUBUNIT"/>
    <property type="match status" value="1"/>
</dbReference>
<reference evidence="8 9" key="1">
    <citation type="submission" date="2017-03" db="EMBL/GenBank/DDBJ databases">
        <authorList>
            <person name="Afonso C.L."/>
            <person name="Miller P.J."/>
            <person name="Scott M.A."/>
            <person name="Spackman E."/>
            <person name="Goraichik I."/>
            <person name="Dimitrov K.M."/>
            <person name="Suarez D.L."/>
            <person name="Swayne D.E."/>
        </authorList>
    </citation>
    <scope>NUCLEOTIDE SEQUENCE [LARGE SCALE GENOMIC DNA]</scope>
    <source>
        <strain evidence="8">PRJEB14757</strain>
    </source>
</reference>
<dbReference type="PROSITE" id="PS00198">
    <property type="entry name" value="4FE4S_FER_1"/>
    <property type="match status" value="1"/>
</dbReference>
<dbReference type="GO" id="GO:0046872">
    <property type="term" value="F:metal ion binding"/>
    <property type="evidence" value="ECO:0007669"/>
    <property type="project" value="UniProtKB-KW"/>
</dbReference>
<dbReference type="EMBL" id="FWEV01000331">
    <property type="protein sequence ID" value="SLM33056.1"/>
    <property type="molecule type" value="Genomic_DNA"/>
</dbReference>
<proteinExistence type="predicted"/>
<keyword evidence="9" id="KW-1185">Reference proteome</keyword>
<dbReference type="InterPro" id="IPR017900">
    <property type="entry name" value="4Fe4S_Fe_S_CS"/>
</dbReference>
<dbReference type="GO" id="GO:0051912">
    <property type="term" value="F:CoB--CoM heterodisulfide reductase activity"/>
    <property type="evidence" value="ECO:0007669"/>
    <property type="project" value="UniProtKB-EC"/>
</dbReference>
<feature type="domain" description="4Fe-4S ferredoxin-type" evidence="7">
    <location>
        <begin position="63"/>
        <end position="94"/>
    </location>
</feature>
<keyword evidence="6" id="KW-0411">Iron-sulfur</keyword>
<sequence length="239" mass="27370">MAEPIKLDELICEFKEEIAERIPDANFDLCLTCGTCTGGCPASEQYDMDPRKFLRMLLLGMDDEILKSPWAWVCTMCGRCQSACPMNIAIPKFIYNVRASWPRDKRPKGIRGSCDQHIKSGNAMGVPKEDFVFTVDDVAQEIKDEQPEFEDLEITTDRPGAYMAINQNSREPVTEPDEMSPLWKILHKAGADWTYPTVMWGGENYCMFLADDEGWRYIMEEFVHHIEHTLKSKVVVNTE</sequence>
<evidence type="ECO:0000313" key="9">
    <source>
        <dbReference type="Proteomes" id="UP000191931"/>
    </source>
</evidence>
<evidence type="ECO:0000256" key="1">
    <source>
        <dbReference type="ARBA" id="ARBA00022448"/>
    </source>
</evidence>
<keyword evidence="1" id="KW-0813">Transport</keyword>
<keyword evidence="2" id="KW-0004">4Fe-4S</keyword>
<dbReference type="PANTHER" id="PTHR43551:SF1">
    <property type="entry name" value="HETERODISULFIDE REDUCTASE"/>
    <property type="match status" value="1"/>
</dbReference>
<keyword evidence="8" id="KW-0560">Oxidoreductase</keyword>
<evidence type="ECO:0000313" key="8">
    <source>
        <dbReference type="EMBL" id="SLM33056.1"/>
    </source>
</evidence>
<name>A0A1W1HKU5_9BACT</name>
<dbReference type="Pfam" id="PF13183">
    <property type="entry name" value="Fer4_8"/>
    <property type="match status" value="1"/>
</dbReference>
<evidence type="ECO:0000256" key="5">
    <source>
        <dbReference type="ARBA" id="ARBA00023004"/>
    </source>
</evidence>
<dbReference type="PROSITE" id="PS51379">
    <property type="entry name" value="4FE4S_FER_2"/>
    <property type="match status" value="2"/>
</dbReference>
<accession>A0A1W1HKU5</accession>
<dbReference type="GO" id="GO:0051539">
    <property type="term" value="F:4 iron, 4 sulfur cluster binding"/>
    <property type="evidence" value="ECO:0007669"/>
    <property type="project" value="UniProtKB-KW"/>
</dbReference>
<evidence type="ECO:0000259" key="7">
    <source>
        <dbReference type="PROSITE" id="PS51379"/>
    </source>
</evidence>
<feature type="domain" description="4Fe-4S ferredoxin-type" evidence="7">
    <location>
        <begin position="21"/>
        <end position="51"/>
    </location>
</feature>
<organism evidence="8 9">
    <name type="scientific">Desulfamplus magnetovallimortis</name>
    <dbReference type="NCBI Taxonomy" id="1246637"/>
    <lineage>
        <taxon>Bacteria</taxon>
        <taxon>Pseudomonadati</taxon>
        <taxon>Thermodesulfobacteriota</taxon>
        <taxon>Desulfobacteria</taxon>
        <taxon>Desulfobacterales</taxon>
        <taxon>Desulfobacteraceae</taxon>
        <taxon>Desulfamplus</taxon>
    </lineage>
</organism>
<protein>
    <submittedName>
        <fullName evidence="8">HdrD1</fullName>
        <ecNumber evidence="8">1.8.98.1</ecNumber>
    </submittedName>
</protein>
<keyword evidence="4" id="KW-0249">Electron transport</keyword>
<dbReference type="Proteomes" id="UP000191931">
    <property type="component" value="Unassembled WGS sequence"/>
</dbReference>
<dbReference type="InterPro" id="IPR009051">
    <property type="entry name" value="Helical_ferredxn"/>
</dbReference>
<evidence type="ECO:0000256" key="2">
    <source>
        <dbReference type="ARBA" id="ARBA00022485"/>
    </source>
</evidence>
<evidence type="ECO:0000256" key="6">
    <source>
        <dbReference type="ARBA" id="ARBA00023014"/>
    </source>
</evidence>
<keyword evidence="3" id="KW-0479">Metal-binding</keyword>
<gene>
    <name evidence="8" type="ORF">MTBBW1_850044</name>
</gene>
<dbReference type="EC" id="1.8.98.1" evidence="8"/>
<dbReference type="SUPFAM" id="SSF46548">
    <property type="entry name" value="alpha-helical ferredoxin"/>
    <property type="match status" value="1"/>
</dbReference>
<dbReference type="AlphaFoldDB" id="A0A1W1HKU5"/>
<dbReference type="Gene3D" id="1.10.1060.10">
    <property type="entry name" value="Alpha-helical ferredoxin"/>
    <property type="match status" value="1"/>
</dbReference>